<keyword evidence="2" id="KW-1003">Cell membrane</keyword>
<dbReference type="PANTHER" id="PTHR30086:SF20">
    <property type="entry name" value="ARGININE EXPORTER PROTEIN ARGO-RELATED"/>
    <property type="match status" value="1"/>
</dbReference>
<dbReference type="PANTHER" id="PTHR30086">
    <property type="entry name" value="ARGININE EXPORTER PROTEIN ARGO"/>
    <property type="match status" value="1"/>
</dbReference>
<protein>
    <submittedName>
        <fullName evidence="7">Amino acid transporter</fullName>
    </submittedName>
</protein>
<dbReference type="AlphaFoldDB" id="A0A6G8FH64"/>
<dbReference type="KEGG" id="lins:G7067_03515"/>
<evidence type="ECO:0000256" key="3">
    <source>
        <dbReference type="ARBA" id="ARBA00022692"/>
    </source>
</evidence>
<evidence type="ECO:0000256" key="5">
    <source>
        <dbReference type="ARBA" id="ARBA00023136"/>
    </source>
</evidence>
<reference evidence="7 8" key="1">
    <citation type="submission" date="2020-03" db="EMBL/GenBank/DDBJ databases">
        <title>Leucobacter sp. nov., isolated from beetles.</title>
        <authorList>
            <person name="Hyun D.-W."/>
            <person name="Bae J.-W."/>
        </authorList>
    </citation>
    <scope>NUCLEOTIDE SEQUENCE [LARGE SCALE GENOMIC DNA]</scope>
    <source>
        <strain evidence="7 8">HDW9B</strain>
    </source>
</reference>
<comment type="subcellular location">
    <subcellularLocation>
        <location evidence="1">Cell membrane</location>
        <topology evidence="1">Multi-pass membrane protein</topology>
    </subcellularLocation>
</comment>
<dbReference type="Pfam" id="PF01810">
    <property type="entry name" value="LysE"/>
    <property type="match status" value="1"/>
</dbReference>
<keyword evidence="4 6" id="KW-1133">Transmembrane helix</keyword>
<feature type="transmembrane region" description="Helical" evidence="6">
    <location>
        <begin position="135"/>
        <end position="154"/>
    </location>
</feature>
<evidence type="ECO:0000256" key="4">
    <source>
        <dbReference type="ARBA" id="ARBA00022989"/>
    </source>
</evidence>
<keyword evidence="8" id="KW-1185">Reference proteome</keyword>
<feature type="transmembrane region" description="Helical" evidence="6">
    <location>
        <begin position="68"/>
        <end position="90"/>
    </location>
</feature>
<feature type="transmembrane region" description="Helical" evidence="6">
    <location>
        <begin position="210"/>
        <end position="228"/>
    </location>
</feature>
<feature type="transmembrane region" description="Helical" evidence="6">
    <location>
        <begin position="30"/>
        <end position="56"/>
    </location>
</feature>
<gene>
    <name evidence="7" type="ORF">G7067_03515</name>
</gene>
<feature type="transmembrane region" description="Helical" evidence="6">
    <location>
        <begin position="96"/>
        <end position="114"/>
    </location>
</feature>
<name>A0A6G8FH64_9MICO</name>
<dbReference type="InterPro" id="IPR001123">
    <property type="entry name" value="LeuE-type"/>
</dbReference>
<dbReference type="EMBL" id="CP049934">
    <property type="protein sequence ID" value="QIM15694.1"/>
    <property type="molecule type" value="Genomic_DNA"/>
</dbReference>
<evidence type="ECO:0000313" key="7">
    <source>
        <dbReference type="EMBL" id="QIM15694.1"/>
    </source>
</evidence>
<accession>A0A6G8FH64</accession>
<evidence type="ECO:0000256" key="2">
    <source>
        <dbReference type="ARBA" id="ARBA00022475"/>
    </source>
</evidence>
<keyword evidence="5 6" id="KW-0472">Membrane</keyword>
<organism evidence="7 8">
    <name type="scientific">Leucobacter insecticola</name>
    <dbReference type="NCBI Taxonomy" id="2714934"/>
    <lineage>
        <taxon>Bacteria</taxon>
        <taxon>Bacillati</taxon>
        <taxon>Actinomycetota</taxon>
        <taxon>Actinomycetes</taxon>
        <taxon>Micrococcales</taxon>
        <taxon>Microbacteriaceae</taxon>
        <taxon>Leucobacter</taxon>
    </lineage>
</organism>
<dbReference type="Proteomes" id="UP000501387">
    <property type="component" value="Chromosome"/>
</dbReference>
<evidence type="ECO:0000256" key="1">
    <source>
        <dbReference type="ARBA" id="ARBA00004651"/>
    </source>
</evidence>
<keyword evidence="3 6" id="KW-0812">Transmembrane</keyword>
<evidence type="ECO:0000313" key="8">
    <source>
        <dbReference type="Proteomes" id="UP000501387"/>
    </source>
</evidence>
<dbReference type="GO" id="GO:0005886">
    <property type="term" value="C:plasma membrane"/>
    <property type="evidence" value="ECO:0007669"/>
    <property type="project" value="UniProtKB-SubCell"/>
</dbReference>
<feature type="transmembrane region" description="Helical" evidence="6">
    <location>
        <begin position="174"/>
        <end position="198"/>
    </location>
</feature>
<dbReference type="GO" id="GO:0015171">
    <property type="term" value="F:amino acid transmembrane transporter activity"/>
    <property type="evidence" value="ECO:0007669"/>
    <property type="project" value="TreeGrafter"/>
</dbReference>
<sequence>MKRGDIAGGGARYVNSLGCWRWVDANLGRVILSLLIGAGSGLSLIVAIGAQNAFVLRQGIRREHVLPVVLICALTDAVLELLGVAGIGFVVQQAPILLEIVRWGGVAFLLWYAWSAARRALRPEVLVAGEGGGGSLRRTILACLAITYLNPHVYLDTMVLMGSIGNAQGDPARWWFVAGGALASIVWFFVLGYGARALTRFFATPRSWQILDWVVAAVMLGIAARLVFGGLGV</sequence>
<evidence type="ECO:0000256" key="6">
    <source>
        <dbReference type="SAM" id="Phobius"/>
    </source>
</evidence>
<proteinExistence type="predicted"/>